<dbReference type="EC" id="2.7.13.3" evidence="7"/>
<keyword evidence="3" id="KW-0902">Two-component regulatory system</keyword>
<protein>
    <submittedName>
        <fullName evidence="7">Sensor histidine kinase desK</fullName>
        <ecNumber evidence="7">2.7.13.3</ecNumber>
    </submittedName>
</protein>
<dbReference type="Pfam" id="PF07730">
    <property type="entry name" value="HisKA_3"/>
    <property type="match status" value="1"/>
</dbReference>
<sequence>MTGPAVGAGTGPARAAQEPGPTEASLPGARPADPWFRRIDWEASIWVVLLLAPILAVARSGLAWPVRAGTCTAILAFIALYLHTVNVMPAWTALPEHPSVRAQVAPVSAPLLGLVILALATAPVLGWWTGFFLPYLMAIVLFATPLVTGVSVVMAVCTTACLAALGLSDGEEIWPVLGSSASCAAITIGRISAEVDERRRSTDRQLAAATEREEISRDVHDLLGHSLTVLTLKAEVAQRLVRLDPERAEAELAEIVSLSRQALADVRATVSRLRTPDLAGQMEASRTAFAAAGLRAAVSGRVQAVPLPQREVLSWALREATTNVLRHAGASQVEVELEAGRLRVRDDGVGLRGRAAGNGLSGLRRRVEGDGGELRVLSPLPPRPGSAVQGSQGRPGTELEVEL</sequence>
<dbReference type="PANTHER" id="PTHR24421:SF63">
    <property type="entry name" value="SENSOR HISTIDINE KINASE DESK"/>
    <property type="match status" value="1"/>
</dbReference>
<dbReference type="GO" id="GO:0046983">
    <property type="term" value="F:protein dimerization activity"/>
    <property type="evidence" value="ECO:0007669"/>
    <property type="project" value="InterPro"/>
</dbReference>
<evidence type="ECO:0000256" key="3">
    <source>
        <dbReference type="ARBA" id="ARBA00023012"/>
    </source>
</evidence>
<feature type="transmembrane region" description="Helical" evidence="5">
    <location>
        <begin position="140"/>
        <end position="167"/>
    </location>
</feature>
<dbReference type="GO" id="GO:0000155">
    <property type="term" value="F:phosphorelay sensor kinase activity"/>
    <property type="evidence" value="ECO:0007669"/>
    <property type="project" value="InterPro"/>
</dbReference>
<dbReference type="Gene3D" id="1.20.5.1930">
    <property type="match status" value="1"/>
</dbReference>
<gene>
    <name evidence="7" type="primary">desK_1</name>
    <name evidence="7" type="ORF">NCTC11636_00800</name>
</gene>
<keyword evidence="1 7" id="KW-0808">Transferase</keyword>
<dbReference type="EMBL" id="LR134350">
    <property type="protein sequence ID" value="VEG26962.1"/>
    <property type="molecule type" value="Genomic_DNA"/>
</dbReference>
<dbReference type="GO" id="GO:0016020">
    <property type="term" value="C:membrane"/>
    <property type="evidence" value="ECO:0007669"/>
    <property type="project" value="InterPro"/>
</dbReference>
<reference evidence="7 8" key="1">
    <citation type="submission" date="2018-12" db="EMBL/GenBank/DDBJ databases">
        <authorList>
            <consortium name="Pathogen Informatics"/>
        </authorList>
    </citation>
    <scope>NUCLEOTIDE SEQUENCE [LARGE SCALE GENOMIC DNA]</scope>
    <source>
        <strain evidence="7 8">NCTC11636</strain>
    </source>
</reference>
<evidence type="ECO:0000256" key="1">
    <source>
        <dbReference type="ARBA" id="ARBA00022679"/>
    </source>
</evidence>
<evidence type="ECO:0000256" key="2">
    <source>
        <dbReference type="ARBA" id="ARBA00022777"/>
    </source>
</evidence>
<dbReference type="InterPro" id="IPR011712">
    <property type="entry name" value="Sig_transdc_His_kin_sub3_dim/P"/>
</dbReference>
<feature type="domain" description="Signal transduction histidine kinase subgroup 3 dimerisation and phosphoacceptor" evidence="6">
    <location>
        <begin position="211"/>
        <end position="277"/>
    </location>
</feature>
<dbReference type="KEGG" id="ahw:NCTC11636_00800"/>
<evidence type="ECO:0000313" key="8">
    <source>
        <dbReference type="Proteomes" id="UP000266895"/>
    </source>
</evidence>
<keyword evidence="5" id="KW-0472">Membrane</keyword>
<feature type="transmembrane region" description="Helical" evidence="5">
    <location>
        <begin position="111"/>
        <end position="133"/>
    </location>
</feature>
<feature type="region of interest" description="Disordered" evidence="4">
    <location>
        <begin position="1"/>
        <end position="29"/>
    </location>
</feature>
<keyword evidence="2 7" id="KW-0418">Kinase</keyword>
<keyword evidence="5" id="KW-1133">Transmembrane helix</keyword>
<feature type="compositionally biased region" description="Gly residues" evidence="4">
    <location>
        <begin position="1"/>
        <end position="10"/>
    </location>
</feature>
<dbReference type="PANTHER" id="PTHR24421">
    <property type="entry name" value="NITRATE/NITRITE SENSOR PROTEIN NARX-RELATED"/>
    <property type="match status" value="1"/>
</dbReference>
<dbReference type="Proteomes" id="UP000266895">
    <property type="component" value="Chromosome"/>
</dbReference>
<evidence type="ECO:0000256" key="4">
    <source>
        <dbReference type="SAM" id="MobiDB-lite"/>
    </source>
</evidence>
<dbReference type="InterPro" id="IPR036890">
    <property type="entry name" value="HATPase_C_sf"/>
</dbReference>
<evidence type="ECO:0000313" key="7">
    <source>
        <dbReference type="EMBL" id="VEG26962.1"/>
    </source>
</evidence>
<feature type="transmembrane region" description="Helical" evidence="5">
    <location>
        <begin position="71"/>
        <end position="91"/>
    </location>
</feature>
<keyword evidence="8" id="KW-1185">Reference proteome</keyword>
<dbReference type="CDD" id="cd16917">
    <property type="entry name" value="HATPase_UhpB-NarQ-NarX-like"/>
    <property type="match status" value="1"/>
</dbReference>
<evidence type="ECO:0000259" key="6">
    <source>
        <dbReference type="Pfam" id="PF07730"/>
    </source>
</evidence>
<dbReference type="SUPFAM" id="SSF55874">
    <property type="entry name" value="ATPase domain of HSP90 chaperone/DNA topoisomerase II/histidine kinase"/>
    <property type="match status" value="1"/>
</dbReference>
<evidence type="ECO:0000256" key="5">
    <source>
        <dbReference type="SAM" id="Phobius"/>
    </source>
</evidence>
<keyword evidence="5" id="KW-0812">Transmembrane</keyword>
<organism evidence="7 8">
    <name type="scientific">Actinomyces howellii</name>
    <dbReference type="NCBI Taxonomy" id="52771"/>
    <lineage>
        <taxon>Bacteria</taxon>
        <taxon>Bacillati</taxon>
        <taxon>Actinomycetota</taxon>
        <taxon>Actinomycetes</taxon>
        <taxon>Actinomycetales</taxon>
        <taxon>Actinomycetaceae</taxon>
        <taxon>Actinomyces</taxon>
    </lineage>
</organism>
<dbReference type="InterPro" id="IPR050482">
    <property type="entry name" value="Sensor_HK_TwoCompSys"/>
</dbReference>
<name>A0A448HFA0_9ACTO</name>
<dbReference type="Gene3D" id="3.30.565.10">
    <property type="entry name" value="Histidine kinase-like ATPase, C-terminal domain"/>
    <property type="match status" value="1"/>
</dbReference>
<accession>A0A448HFA0</accession>
<feature type="region of interest" description="Disordered" evidence="4">
    <location>
        <begin position="373"/>
        <end position="403"/>
    </location>
</feature>
<dbReference type="AlphaFoldDB" id="A0A448HFA0"/>
<proteinExistence type="predicted"/>
<feature type="transmembrane region" description="Helical" evidence="5">
    <location>
        <begin position="43"/>
        <end position="64"/>
    </location>
</feature>